<organism evidence="14 15">
    <name type="scientific">Conger conger</name>
    <name type="common">Conger eel</name>
    <name type="synonym">Muraena conger</name>
    <dbReference type="NCBI Taxonomy" id="82655"/>
    <lineage>
        <taxon>Eukaryota</taxon>
        <taxon>Metazoa</taxon>
        <taxon>Chordata</taxon>
        <taxon>Craniata</taxon>
        <taxon>Vertebrata</taxon>
        <taxon>Euteleostomi</taxon>
        <taxon>Actinopterygii</taxon>
        <taxon>Neopterygii</taxon>
        <taxon>Teleostei</taxon>
        <taxon>Anguilliformes</taxon>
        <taxon>Congridae</taxon>
        <taxon>Conger</taxon>
    </lineage>
</organism>
<dbReference type="Pfam" id="PF00200">
    <property type="entry name" value="Disintegrin"/>
    <property type="match status" value="1"/>
</dbReference>
<keyword evidence="3 10" id="KW-1133">Transmembrane helix</keyword>
<dbReference type="InterPro" id="IPR034027">
    <property type="entry name" value="Reprolysin_adamalysin"/>
</dbReference>
<dbReference type="PRINTS" id="PR00289">
    <property type="entry name" value="DISINTEGRIN"/>
</dbReference>
<evidence type="ECO:0000256" key="6">
    <source>
        <dbReference type="PROSITE-ProRule" id="PRU00068"/>
    </source>
</evidence>
<dbReference type="Proteomes" id="UP001152803">
    <property type="component" value="Unassembled WGS sequence"/>
</dbReference>
<feature type="compositionally biased region" description="Pro residues" evidence="9">
    <location>
        <begin position="867"/>
        <end position="878"/>
    </location>
</feature>
<keyword evidence="4 10" id="KW-0472">Membrane</keyword>
<dbReference type="GO" id="GO:0045087">
    <property type="term" value="P:innate immune response"/>
    <property type="evidence" value="ECO:0007669"/>
    <property type="project" value="TreeGrafter"/>
</dbReference>
<dbReference type="GO" id="GO:0016020">
    <property type="term" value="C:membrane"/>
    <property type="evidence" value="ECO:0007669"/>
    <property type="project" value="UniProtKB-SubCell"/>
</dbReference>
<comment type="subcellular location">
    <subcellularLocation>
        <location evidence="1">Membrane</location>
        <topology evidence="1">Single-pass membrane protein</topology>
    </subcellularLocation>
</comment>
<evidence type="ECO:0000256" key="4">
    <source>
        <dbReference type="ARBA" id="ARBA00023136"/>
    </source>
</evidence>
<dbReference type="InterPro" id="IPR036436">
    <property type="entry name" value="Disintegrin_dom_sf"/>
</dbReference>
<feature type="active site" evidence="8">
    <location>
        <position position="417"/>
    </location>
</feature>
<dbReference type="PANTHER" id="PTHR11905:SF130">
    <property type="entry name" value="DISINTEGRIN AND METALLOPROTEINASE DOMAIN-CONTAINING PROTEIN 15"/>
    <property type="match status" value="1"/>
</dbReference>
<proteinExistence type="predicted"/>
<evidence type="ECO:0000256" key="3">
    <source>
        <dbReference type="ARBA" id="ARBA00022989"/>
    </source>
</evidence>
<evidence type="ECO:0000256" key="2">
    <source>
        <dbReference type="ARBA" id="ARBA00022692"/>
    </source>
</evidence>
<dbReference type="GO" id="GO:0007229">
    <property type="term" value="P:integrin-mediated signaling pathway"/>
    <property type="evidence" value="ECO:0007669"/>
    <property type="project" value="TreeGrafter"/>
</dbReference>
<feature type="binding site" evidence="8">
    <location>
        <position position="420"/>
    </location>
    <ligand>
        <name>Zn(2+)</name>
        <dbReference type="ChEBI" id="CHEBI:29105"/>
        <note>catalytic</note>
    </ligand>
</feature>
<evidence type="ECO:0000313" key="15">
    <source>
        <dbReference type="Proteomes" id="UP001152803"/>
    </source>
</evidence>
<dbReference type="PROSITE" id="PS50026">
    <property type="entry name" value="EGF_3"/>
    <property type="match status" value="1"/>
</dbReference>
<feature type="binding site" evidence="8">
    <location>
        <position position="426"/>
    </location>
    <ligand>
        <name>Zn(2+)</name>
        <dbReference type="ChEBI" id="CHEBI:29105"/>
        <note>catalytic</note>
    </ligand>
</feature>
<dbReference type="SMART" id="SM00050">
    <property type="entry name" value="DISIN"/>
    <property type="match status" value="1"/>
</dbReference>
<protein>
    <recommendedName>
        <fullName evidence="16">Disintegrin and metalloproteinase domain-containing protein 15</fullName>
    </recommendedName>
</protein>
<dbReference type="SUPFAM" id="SSF55486">
    <property type="entry name" value="Metalloproteases ('zincins'), catalytic domain"/>
    <property type="match status" value="1"/>
</dbReference>
<feature type="compositionally biased region" description="Low complexity" evidence="9">
    <location>
        <begin position="951"/>
        <end position="960"/>
    </location>
</feature>
<dbReference type="Pfam" id="PF01421">
    <property type="entry name" value="Reprolysin"/>
    <property type="match status" value="1"/>
</dbReference>
<comment type="caution">
    <text evidence="14">The sequence shown here is derived from an EMBL/GenBank/DDBJ whole genome shotgun (WGS) entry which is preliminary data.</text>
</comment>
<dbReference type="PROSITE" id="PS01186">
    <property type="entry name" value="EGF_2"/>
    <property type="match status" value="1"/>
</dbReference>
<dbReference type="FunFam" id="4.10.70.10:FF:000001">
    <property type="entry name" value="Disintegrin and metalloproteinase domain-containing protein 22"/>
    <property type="match status" value="1"/>
</dbReference>
<evidence type="ECO:0000259" key="11">
    <source>
        <dbReference type="PROSITE" id="PS50026"/>
    </source>
</evidence>
<feature type="disulfide bond" evidence="7">
    <location>
        <begin position="726"/>
        <end position="736"/>
    </location>
</feature>
<dbReference type="OrthoDB" id="5951731at2759"/>
<keyword evidence="8" id="KW-0479">Metal-binding</keyword>
<name>A0A9Q1DDU1_CONCO</name>
<evidence type="ECO:0000259" key="13">
    <source>
        <dbReference type="PROSITE" id="PS50215"/>
    </source>
</evidence>
<feature type="compositionally biased region" description="Pro residues" evidence="9">
    <location>
        <begin position="961"/>
        <end position="977"/>
    </location>
</feature>
<keyword evidence="15" id="KW-1185">Reference proteome</keyword>
<dbReference type="Gene3D" id="2.60.120.260">
    <property type="entry name" value="Galactose-binding domain-like"/>
    <property type="match status" value="1"/>
</dbReference>
<dbReference type="CDD" id="cd04269">
    <property type="entry name" value="ZnMc_adamalysin_II_like"/>
    <property type="match status" value="1"/>
</dbReference>
<dbReference type="GO" id="GO:0046872">
    <property type="term" value="F:metal ion binding"/>
    <property type="evidence" value="ECO:0007669"/>
    <property type="project" value="UniProtKB-KW"/>
</dbReference>
<keyword evidence="7" id="KW-0245">EGF-like domain</keyword>
<feature type="compositionally biased region" description="Pro residues" evidence="9">
    <location>
        <begin position="892"/>
        <end position="901"/>
    </location>
</feature>
<sequence length="987" mass="105915">MKTTCCQSMTLFSMQAPVILLETLLIVIICGAVSKTLAVANSSFGLQYDIGSQIPLSVDKVPNFRRRATAEDKPLTETTTPLSFHKSPEHQGGRVGQPVRTRPFVVVEGERKSLKEALQHGHPKTVQCGLQVRGSLYLLNLEKNEDLLPSPPTVFYYPADGKGVTRDQSPVTHCFYHGSVQGFPQSRIALSTCAGLRGAIVINSTLSFELEPEEEEGKNPEEDAEVRSGGQKEEGVHVLYSARQRWSGAGTCGGSHEPLPPLDVPRHRHRSKRDVLRETKYIELVLVVDHSEFLNYKKDNRTVVYRMLDVSNQVDWFFRPLGVRVALVGLEIWNGGDRIRMDGGPSDTLDRFLDWRARELLPRLRHDNAQLVLGKAFNGRTVGMASQSSMCSSERSGGISVDNLVSVLGVASTVAHELGHNLGMIHDTPDRQCVCQNPALEGGCIMEPTTGFLPGQMFSSCSAQDLSASLLHGAGACLFNVPQPGSLLGGPRCGNLYVEQGEECDCGLTHECEDPCCNAATCKLVPEAQCSSDGICCDNCKLRPAGSLCRAPLGECDLAEHCSGTSAHCPANVYLQDGHPCEGGGAYCHSGVCASLDSQCRDLWGTNSTQAPEVCFSSVNKLGNKFGNCGQMANGSYVSCSDADVHCGKIQCQGGNDRPLLGSRVQILTTKVRRNQSELVCRTSFFDLGEDVSDPATVAQGTACGPGKACLDRQCRDAGVFGVEECLGQCSGHGVCNSNHNCHCDAGWAPPDCKYSGYGGSVDSGPIMEPRGTDATRVALVVISVAVLLGLLLFLLLRYPHLRRRLFDLRSIPFLKGPSRQQSRTPASERLGARGGDQAQPLRSHPNPKNDIPLVPASSKQAEDRPQPPSKPLPPDPVSKPTQSVGERPRPPTKPLPPDPVAPGNKDHVPARPPPPTRQLPAVPPSRPASGITPNHRARGSPVPPTGPGTGSPTRATGAPARPPPPPPPPKVMPPPQGSHSPHQHSH</sequence>
<keyword evidence="5 7" id="KW-1015">Disulfide bond</keyword>
<dbReference type="Gene3D" id="4.10.70.10">
    <property type="entry name" value="Disintegrin domain"/>
    <property type="match status" value="1"/>
</dbReference>
<accession>A0A9Q1DDU1</accession>
<feature type="region of interest" description="Disordered" evidence="9">
    <location>
        <begin position="68"/>
        <end position="97"/>
    </location>
</feature>
<dbReference type="PANTHER" id="PTHR11905">
    <property type="entry name" value="ADAM A DISINTEGRIN AND METALLOPROTEASE DOMAIN"/>
    <property type="match status" value="1"/>
</dbReference>
<dbReference type="InterPro" id="IPR000742">
    <property type="entry name" value="EGF"/>
</dbReference>
<dbReference type="EMBL" id="JAFJMO010000009">
    <property type="protein sequence ID" value="KAJ8267858.1"/>
    <property type="molecule type" value="Genomic_DNA"/>
</dbReference>
<feature type="transmembrane region" description="Helical" evidence="10">
    <location>
        <begin position="778"/>
        <end position="797"/>
    </location>
</feature>
<dbReference type="GO" id="GO:0006508">
    <property type="term" value="P:proteolysis"/>
    <property type="evidence" value="ECO:0007669"/>
    <property type="project" value="InterPro"/>
</dbReference>
<feature type="transmembrane region" description="Helical" evidence="10">
    <location>
        <begin position="12"/>
        <end position="34"/>
    </location>
</feature>
<feature type="binding site" evidence="8">
    <location>
        <position position="416"/>
    </location>
    <ligand>
        <name>Zn(2+)</name>
        <dbReference type="ChEBI" id="CHEBI:29105"/>
        <note>catalytic</note>
    </ligand>
</feature>
<dbReference type="GO" id="GO:0005615">
    <property type="term" value="C:extracellular space"/>
    <property type="evidence" value="ECO:0007669"/>
    <property type="project" value="TreeGrafter"/>
</dbReference>
<feature type="region of interest" description="Disordered" evidence="9">
    <location>
        <begin position="210"/>
        <end position="232"/>
    </location>
</feature>
<evidence type="ECO:0000256" key="8">
    <source>
        <dbReference type="PROSITE-ProRule" id="PRU00276"/>
    </source>
</evidence>
<feature type="disulfide bond" evidence="7">
    <location>
        <begin position="744"/>
        <end position="753"/>
    </location>
</feature>
<evidence type="ECO:0000256" key="7">
    <source>
        <dbReference type="PROSITE-ProRule" id="PRU00076"/>
    </source>
</evidence>
<evidence type="ECO:0000256" key="1">
    <source>
        <dbReference type="ARBA" id="ARBA00004167"/>
    </source>
</evidence>
<dbReference type="GO" id="GO:0005178">
    <property type="term" value="F:integrin binding"/>
    <property type="evidence" value="ECO:0007669"/>
    <property type="project" value="TreeGrafter"/>
</dbReference>
<dbReference type="GO" id="GO:0004222">
    <property type="term" value="F:metalloendopeptidase activity"/>
    <property type="evidence" value="ECO:0007669"/>
    <property type="project" value="InterPro"/>
</dbReference>
<feature type="region of interest" description="Disordered" evidence="9">
    <location>
        <begin position="816"/>
        <end position="987"/>
    </location>
</feature>
<feature type="domain" description="EGF-like" evidence="11">
    <location>
        <begin position="722"/>
        <end position="754"/>
    </location>
</feature>
<dbReference type="PROSITE" id="PS50214">
    <property type="entry name" value="DISINTEGRIN_2"/>
    <property type="match status" value="1"/>
</dbReference>
<dbReference type="PROSITE" id="PS50215">
    <property type="entry name" value="ADAM_MEPRO"/>
    <property type="match status" value="1"/>
</dbReference>
<feature type="compositionally biased region" description="Pro residues" evidence="9">
    <location>
        <begin position="911"/>
        <end position="927"/>
    </location>
</feature>
<evidence type="ECO:0000259" key="12">
    <source>
        <dbReference type="PROSITE" id="PS50214"/>
    </source>
</evidence>
<evidence type="ECO:0000256" key="10">
    <source>
        <dbReference type="SAM" id="Phobius"/>
    </source>
</evidence>
<dbReference type="InterPro" id="IPR024079">
    <property type="entry name" value="MetalloPept_cat_dom_sf"/>
</dbReference>
<evidence type="ECO:0000256" key="9">
    <source>
        <dbReference type="SAM" id="MobiDB-lite"/>
    </source>
</evidence>
<evidence type="ECO:0008006" key="16">
    <source>
        <dbReference type="Google" id="ProtNLM"/>
    </source>
</evidence>
<gene>
    <name evidence="14" type="ORF">COCON_G00130300</name>
</gene>
<feature type="disulfide bond" evidence="6">
    <location>
        <begin position="549"/>
        <end position="569"/>
    </location>
</feature>
<dbReference type="InterPro" id="IPR001590">
    <property type="entry name" value="Peptidase_M12B"/>
</dbReference>
<evidence type="ECO:0000256" key="5">
    <source>
        <dbReference type="ARBA" id="ARBA00023157"/>
    </source>
</evidence>
<reference evidence="14" key="1">
    <citation type="journal article" date="2023" name="Science">
        <title>Genome structures resolve the early diversification of teleost fishes.</title>
        <authorList>
            <person name="Parey E."/>
            <person name="Louis A."/>
            <person name="Montfort J."/>
            <person name="Bouchez O."/>
            <person name="Roques C."/>
            <person name="Iampietro C."/>
            <person name="Lluch J."/>
            <person name="Castinel A."/>
            <person name="Donnadieu C."/>
            <person name="Desvignes T."/>
            <person name="Floi Bucao C."/>
            <person name="Jouanno E."/>
            <person name="Wen M."/>
            <person name="Mejri S."/>
            <person name="Dirks R."/>
            <person name="Jansen H."/>
            <person name="Henkel C."/>
            <person name="Chen W.J."/>
            <person name="Zahm M."/>
            <person name="Cabau C."/>
            <person name="Klopp C."/>
            <person name="Thompson A.W."/>
            <person name="Robinson-Rechavi M."/>
            <person name="Braasch I."/>
            <person name="Lecointre G."/>
            <person name="Bobe J."/>
            <person name="Postlethwait J.H."/>
            <person name="Berthelot C."/>
            <person name="Roest Crollius H."/>
            <person name="Guiguen Y."/>
        </authorList>
    </citation>
    <scope>NUCLEOTIDE SEQUENCE</scope>
    <source>
        <strain evidence="14">Concon-B</strain>
    </source>
</reference>
<dbReference type="InterPro" id="IPR001762">
    <property type="entry name" value="Disintegrin_dom"/>
</dbReference>
<dbReference type="Gene3D" id="3.40.390.10">
    <property type="entry name" value="Collagenase (Catalytic Domain)"/>
    <property type="match status" value="1"/>
</dbReference>
<comment type="caution">
    <text evidence="7">Lacks conserved residue(s) required for the propagation of feature annotation.</text>
</comment>
<dbReference type="SUPFAM" id="SSF57552">
    <property type="entry name" value="Blood coagulation inhibitor (disintegrin)"/>
    <property type="match status" value="1"/>
</dbReference>
<dbReference type="Pfam" id="PF01562">
    <property type="entry name" value="Pep_M12B_propep"/>
    <property type="match status" value="1"/>
</dbReference>
<dbReference type="SMART" id="SM00608">
    <property type="entry name" value="ACR"/>
    <property type="match status" value="1"/>
</dbReference>
<keyword evidence="2 10" id="KW-0812">Transmembrane</keyword>
<dbReference type="InterPro" id="IPR002870">
    <property type="entry name" value="Peptidase_M12B_N"/>
</dbReference>
<dbReference type="AlphaFoldDB" id="A0A9Q1DDU1"/>
<keyword evidence="8" id="KW-0862">Zinc</keyword>
<evidence type="ECO:0000313" key="14">
    <source>
        <dbReference type="EMBL" id="KAJ8267858.1"/>
    </source>
</evidence>
<dbReference type="Pfam" id="PF08516">
    <property type="entry name" value="ADAM_CR"/>
    <property type="match status" value="1"/>
</dbReference>
<feature type="domain" description="Disintegrin" evidence="12">
    <location>
        <begin position="490"/>
        <end position="577"/>
    </location>
</feature>
<feature type="domain" description="Peptidase M12B" evidence="13">
    <location>
        <begin position="280"/>
        <end position="482"/>
    </location>
</feature>
<dbReference type="FunFam" id="3.40.390.10:FF:000002">
    <property type="entry name" value="Disintegrin and metalloproteinase domain-containing protein 22"/>
    <property type="match status" value="1"/>
</dbReference>
<dbReference type="InterPro" id="IPR006586">
    <property type="entry name" value="ADAM_Cys-rich"/>
</dbReference>